<dbReference type="EC" id="2.5.1.3" evidence="10"/>
<feature type="binding site" evidence="10">
    <location>
        <position position="90"/>
    </location>
    <ligand>
        <name>Mg(2+)</name>
        <dbReference type="ChEBI" id="CHEBI:18420"/>
    </ligand>
</feature>
<evidence type="ECO:0000256" key="12">
    <source>
        <dbReference type="RuleBase" id="RU004253"/>
    </source>
</evidence>
<feature type="binding site" evidence="10">
    <location>
        <begin position="38"/>
        <end position="42"/>
    </location>
    <ligand>
        <name>4-amino-2-methyl-5-(diphosphooxymethyl)pyrimidine</name>
        <dbReference type="ChEBI" id="CHEBI:57841"/>
    </ligand>
</feature>
<dbReference type="GO" id="GO:0004789">
    <property type="term" value="F:thiamine-phosphate diphosphorylase activity"/>
    <property type="evidence" value="ECO:0007669"/>
    <property type="project" value="UniProtKB-UniRule"/>
</dbReference>
<feature type="binding site" evidence="10">
    <location>
        <position position="138"/>
    </location>
    <ligand>
        <name>4-amino-2-methyl-5-(diphosphooxymethyl)pyrimidine</name>
        <dbReference type="ChEBI" id="CHEBI:57841"/>
    </ligand>
</feature>
<evidence type="ECO:0000313" key="15">
    <source>
        <dbReference type="Proteomes" id="UP000664405"/>
    </source>
</evidence>
<dbReference type="Proteomes" id="UP000664405">
    <property type="component" value="Unassembled WGS sequence"/>
</dbReference>
<dbReference type="GO" id="GO:0009229">
    <property type="term" value="P:thiamine diphosphate biosynthetic process"/>
    <property type="evidence" value="ECO:0007669"/>
    <property type="project" value="UniProtKB-UniRule"/>
</dbReference>
<dbReference type="UniPathway" id="UPA00060">
    <property type="reaction ID" value="UER00141"/>
</dbReference>
<gene>
    <name evidence="10 14" type="primary">thiE</name>
    <name evidence="14" type="ORF">JF547_02795</name>
</gene>
<protein>
    <recommendedName>
        <fullName evidence="10">Thiamine-phosphate synthase</fullName>
        <shortName evidence="10">TP synthase</shortName>
        <shortName evidence="10">TPS</shortName>
        <ecNumber evidence="10">2.5.1.3</ecNumber>
    </recommendedName>
    <alternativeName>
        <fullName evidence="10">Thiamine-phosphate pyrophosphorylase</fullName>
        <shortName evidence="10">TMP pyrophosphorylase</shortName>
        <shortName evidence="10">TMP-PPase</shortName>
    </alternativeName>
</protein>
<evidence type="ECO:0000256" key="1">
    <source>
        <dbReference type="ARBA" id="ARBA00003814"/>
    </source>
</evidence>
<dbReference type="GO" id="GO:0005737">
    <property type="term" value="C:cytoplasm"/>
    <property type="evidence" value="ECO:0007669"/>
    <property type="project" value="TreeGrafter"/>
</dbReference>
<evidence type="ECO:0000256" key="2">
    <source>
        <dbReference type="ARBA" id="ARBA00005165"/>
    </source>
</evidence>
<evidence type="ECO:0000256" key="5">
    <source>
        <dbReference type="ARBA" id="ARBA00022842"/>
    </source>
</evidence>
<comment type="pathway">
    <text evidence="2 10 12">Cofactor biosynthesis; thiamine diphosphate biosynthesis; thiamine phosphate from 4-amino-2-methyl-5-diphosphomethylpyrimidine and 4-methyl-5-(2-phosphoethyl)-thiazole: step 1/1.</text>
</comment>
<dbReference type="InterPro" id="IPR013785">
    <property type="entry name" value="Aldolase_TIM"/>
</dbReference>
<feature type="binding site" evidence="10">
    <location>
        <position position="166"/>
    </location>
    <ligand>
        <name>2-[(2R,5Z)-2-carboxy-4-methylthiazol-5(2H)-ylidene]ethyl phosphate</name>
        <dbReference type="ChEBI" id="CHEBI:62899"/>
    </ligand>
</feature>
<dbReference type="InterPro" id="IPR036206">
    <property type="entry name" value="ThiamineP_synth_sf"/>
</dbReference>
<dbReference type="FunFam" id="3.20.20.70:FF:000096">
    <property type="entry name" value="Thiamine-phosphate synthase"/>
    <property type="match status" value="1"/>
</dbReference>
<dbReference type="GO" id="GO:0000287">
    <property type="term" value="F:magnesium ion binding"/>
    <property type="evidence" value="ECO:0007669"/>
    <property type="project" value="UniProtKB-UniRule"/>
</dbReference>
<keyword evidence="3 10" id="KW-0808">Transferase</keyword>
<comment type="cofactor">
    <cofactor evidence="10">
        <name>Mg(2+)</name>
        <dbReference type="ChEBI" id="CHEBI:18420"/>
    </cofactor>
    <text evidence="10">Binds 1 Mg(2+) ion per subunit.</text>
</comment>
<evidence type="ECO:0000313" key="14">
    <source>
        <dbReference type="EMBL" id="MBN8195435.1"/>
    </source>
</evidence>
<evidence type="ECO:0000259" key="13">
    <source>
        <dbReference type="Pfam" id="PF02581"/>
    </source>
</evidence>
<comment type="function">
    <text evidence="1 10">Condenses 4-methyl-5-(beta-hydroxyethyl)thiazole monophosphate (THZ-P) and 2-methyl-4-amino-5-hydroxymethyl pyrimidine pyrophosphate (HMP-PP) to form thiamine monophosphate (TMP).</text>
</comment>
<dbReference type="Pfam" id="PF02581">
    <property type="entry name" value="TMP-TENI"/>
    <property type="match status" value="1"/>
</dbReference>
<evidence type="ECO:0000256" key="11">
    <source>
        <dbReference type="RuleBase" id="RU003826"/>
    </source>
</evidence>
<dbReference type="GO" id="GO:0009228">
    <property type="term" value="P:thiamine biosynthetic process"/>
    <property type="evidence" value="ECO:0007669"/>
    <property type="project" value="UniProtKB-KW"/>
</dbReference>
<feature type="domain" description="Thiamine phosphate synthase/TenI" evidence="13">
    <location>
        <begin position="8"/>
        <end position="189"/>
    </location>
</feature>
<evidence type="ECO:0000256" key="9">
    <source>
        <dbReference type="ARBA" id="ARBA00047883"/>
    </source>
</evidence>
<comment type="similarity">
    <text evidence="10 11">Belongs to the thiamine-phosphate synthase family.</text>
</comment>
<keyword evidence="5 10" id="KW-0460">Magnesium</keyword>
<reference evidence="14" key="1">
    <citation type="submission" date="2020-12" db="EMBL/GenBank/DDBJ databases">
        <title>Oil enriched cultivation method for isolating marine PHA-producing bacteria.</title>
        <authorList>
            <person name="Zheng W."/>
            <person name="Yu S."/>
            <person name="Huang Y."/>
        </authorList>
    </citation>
    <scope>NUCLEOTIDE SEQUENCE</scope>
    <source>
        <strain evidence="14">SY-2-3</strain>
    </source>
</reference>
<dbReference type="NCBIfam" id="TIGR00693">
    <property type="entry name" value="thiE"/>
    <property type="match status" value="1"/>
</dbReference>
<feature type="binding site" evidence="10">
    <location>
        <begin position="186"/>
        <end position="187"/>
    </location>
    <ligand>
        <name>2-[(2R,5Z)-2-carboxy-4-methylthiazol-5(2H)-ylidene]ethyl phosphate</name>
        <dbReference type="ChEBI" id="CHEBI:62899"/>
    </ligand>
</feature>
<evidence type="ECO:0000256" key="3">
    <source>
        <dbReference type="ARBA" id="ARBA00022679"/>
    </source>
</evidence>
<dbReference type="PANTHER" id="PTHR20857">
    <property type="entry name" value="THIAMINE-PHOSPHATE PYROPHOSPHORYLASE"/>
    <property type="match status" value="1"/>
</dbReference>
<dbReference type="RefSeq" id="WP_206926565.1">
    <property type="nucleotide sequence ID" value="NZ_JAEKJW010000001.1"/>
</dbReference>
<comment type="catalytic activity">
    <reaction evidence="7 10 11">
        <text>4-methyl-5-(2-phosphooxyethyl)-thiazole + 4-amino-2-methyl-5-(diphosphooxymethyl)pyrimidine + H(+) = thiamine phosphate + diphosphate</text>
        <dbReference type="Rhea" id="RHEA:22328"/>
        <dbReference type="ChEBI" id="CHEBI:15378"/>
        <dbReference type="ChEBI" id="CHEBI:33019"/>
        <dbReference type="ChEBI" id="CHEBI:37575"/>
        <dbReference type="ChEBI" id="CHEBI:57841"/>
        <dbReference type="ChEBI" id="CHEBI:58296"/>
        <dbReference type="EC" id="2.5.1.3"/>
    </reaction>
</comment>
<name>A0A8I1M5R4_9PROT</name>
<dbReference type="CDD" id="cd00564">
    <property type="entry name" value="TMP_TenI"/>
    <property type="match status" value="1"/>
</dbReference>
<comment type="catalytic activity">
    <reaction evidence="9 10 11">
        <text>2-[(2R,5Z)-2-carboxy-4-methylthiazol-5(2H)-ylidene]ethyl phosphate + 4-amino-2-methyl-5-(diphosphooxymethyl)pyrimidine + 2 H(+) = thiamine phosphate + CO2 + diphosphate</text>
        <dbReference type="Rhea" id="RHEA:47844"/>
        <dbReference type="ChEBI" id="CHEBI:15378"/>
        <dbReference type="ChEBI" id="CHEBI:16526"/>
        <dbReference type="ChEBI" id="CHEBI:33019"/>
        <dbReference type="ChEBI" id="CHEBI:37575"/>
        <dbReference type="ChEBI" id="CHEBI:57841"/>
        <dbReference type="ChEBI" id="CHEBI:62899"/>
        <dbReference type="EC" id="2.5.1.3"/>
    </reaction>
</comment>
<accession>A0A8I1M5R4</accession>
<sequence>MTSFDLSLYLVLDPELCRTHSMVETTLAAIAGGATIVQLRDKRAGTEGLIRIGRELMDAMRGTGVPLIVNDDIDAAIAIGADGLHVGQDDLPTKTARDRLGPDKIIGLSIEDETVARKVDRSIVDYVGIGPVFATPTKPDHKPAIGFDGLASLVRIAGLPSVAIGGLKRDHVEPVFEAGANGIAVVSAICGQPDPESATRKISDAIKARK</sequence>
<dbReference type="HAMAP" id="MF_00097">
    <property type="entry name" value="TMP_synthase"/>
    <property type="match status" value="1"/>
</dbReference>
<feature type="binding site" evidence="10">
    <location>
        <position position="71"/>
    </location>
    <ligand>
        <name>Mg(2+)</name>
        <dbReference type="ChEBI" id="CHEBI:18420"/>
    </ligand>
</feature>
<comment type="caution">
    <text evidence="14">The sequence shown here is derived from an EMBL/GenBank/DDBJ whole genome shotgun (WGS) entry which is preliminary data.</text>
</comment>
<keyword evidence="6 10" id="KW-0784">Thiamine biosynthesis</keyword>
<evidence type="ECO:0000256" key="6">
    <source>
        <dbReference type="ARBA" id="ARBA00022977"/>
    </source>
</evidence>
<evidence type="ECO:0000256" key="7">
    <source>
        <dbReference type="ARBA" id="ARBA00047334"/>
    </source>
</evidence>
<feature type="binding site" evidence="10">
    <location>
        <position position="109"/>
    </location>
    <ligand>
        <name>4-amino-2-methyl-5-(diphosphooxymethyl)pyrimidine</name>
        <dbReference type="ChEBI" id="CHEBI:57841"/>
    </ligand>
</feature>
<evidence type="ECO:0000256" key="4">
    <source>
        <dbReference type="ARBA" id="ARBA00022723"/>
    </source>
</evidence>
<dbReference type="InterPro" id="IPR022998">
    <property type="entry name" value="ThiamineP_synth_TenI"/>
</dbReference>
<dbReference type="PANTHER" id="PTHR20857:SF15">
    <property type="entry name" value="THIAMINE-PHOSPHATE SYNTHASE"/>
    <property type="match status" value="1"/>
</dbReference>
<dbReference type="EMBL" id="JAEKJW010000001">
    <property type="protein sequence ID" value="MBN8195435.1"/>
    <property type="molecule type" value="Genomic_DNA"/>
</dbReference>
<evidence type="ECO:0000256" key="10">
    <source>
        <dbReference type="HAMAP-Rule" id="MF_00097"/>
    </source>
</evidence>
<dbReference type="AlphaFoldDB" id="A0A8I1M5R4"/>
<feature type="binding site" evidence="10">
    <location>
        <begin position="135"/>
        <end position="137"/>
    </location>
    <ligand>
        <name>2-[(2R,5Z)-2-carboxy-4-methylthiazol-5(2H)-ylidene]ethyl phosphate</name>
        <dbReference type="ChEBI" id="CHEBI:62899"/>
    </ligand>
</feature>
<organism evidence="14 15">
    <name type="scientific">Thalassospira povalilytica</name>
    <dbReference type="NCBI Taxonomy" id="732237"/>
    <lineage>
        <taxon>Bacteria</taxon>
        <taxon>Pseudomonadati</taxon>
        <taxon>Pseudomonadota</taxon>
        <taxon>Alphaproteobacteria</taxon>
        <taxon>Rhodospirillales</taxon>
        <taxon>Thalassospiraceae</taxon>
        <taxon>Thalassospira</taxon>
    </lineage>
</organism>
<dbReference type="SUPFAM" id="SSF51391">
    <property type="entry name" value="Thiamin phosphate synthase"/>
    <property type="match status" value="1"/>
</dbReference>
<keyword evidence="4 10" id="KW-0479">Metal-binding</keyword>
<dbReference type="InterPro" id="IPR034291">
    <property type="entry name" value="TMP_synthase"/>
</dbReference>
<feature type="binding site" evidence="10">
    <location>
        <position position="70"/>
    </location>
    <ligand>
        <name>4-amino-2-methyl-5-(diphosphooxymethyl)pyrimidine</name>
        <dbReference type="ChEBI" id="CHEBI:57841"/>
    </ligand>
</feature>
<evidence type="ECO:0000256" key="8">
    <source>
        <dbReference type="ARBA" id="ARBA00047851"/>
    </source>
</evidence>
<proteinExistence type="inferred from homology"/>
<comment type="catalytic activity">
    <reaction evidence="8 10 11">
        <text>2-(2-carboxy-4-methylthiazol-5-yl)ethyl phosphate + 4-amino-2-methyl-5-(diphosphooxymethyl)pyrimidine + 2 H(+) = thiamine phosphate + CO2 + diphosphate</text>
        <dbReference type="Rhea" id="RHEA:47848"/>
        <dbReference type="ChEBI" id="CHEBI:15378"/>
        <dbReference type="ChEBI" id="CHEBI:16526"/>
        <dbReference type="ChEBI" id="CHEBI:33019"/>
        <dbReference type="ChEBI" id="CHEBI:37575"/>
        <dbReference type="ChEBI" id="CHEBI:57841"/>
        <dbReference type="ChEBI" id="CHEBI:62890"/>
        <dbReference type="EC" id="2.5.1.3"/>
    </reaction>
</comment>
<dbReference type="Gene3D" id="3.20.20.70">
    <property type="entry name" value="Aldolase class I"/>
    <property type="match status" value="1"/>
</dbReference>